<organism evidence="1 2">
    <name type="scientific">Acinetobacter baumannii (strain SDF)</name>
    <dbReference type="NCBI Taxonomy" id="509170"/>
    <lineage>
        <taxon>Bacteria</taxon>
        <taxon>Pseudomonadati</taxon>
        <taxon>Pseudomonadota</taxon>
        <taxon>Gammaproteobacteria</taxon>
        <taxon>Moraxellales</taxon>
        <taxon>Moraxellaceae</taxon>
        <taxon>Acinetobacter</taxon>
        <taxon>Acinetobacter calcoaceticus/baumannii complex</taxon>
    </lineage>
</organism>
<dbReference type="HOGENOM" id="CLU_109291_1_1_6"/>
<dbReference type="EMBL" id="CU468230">
    <property type="protein sequence ID" value="CAP02094.1"/>
    <property type="molecule type" value="Genomic_DNA"/>
</dbReference>
<dbReference type="InterPro" id="IPR009225">
    <property type="entry name" value="Phage_head_completion_GpL"/>
</dbReference>
<evidence type="ECO:0000313" key="2">
    <source>
        <dbReference type="Proteomes" id="UP000001741"/>
    </source>
</evidence>
<gene>
    <name evidence="1" type="ordered locus">ABSDF2795</name>
</gene>
<accession>B0VUN2</accession>
<name>B0VUN2_ACIBS</name>
<dbReference type="Pfam" id="PF05926">
    <property type="entry name" value="Phage_GPL"/>
    <property type="match status" value="1"/>
</dbReference>
<dbReference type="BioCyc" id="ABAU509170:GCL9-2298-MONOMER"/>
<protein>
    <submittedName>
        <fullName evidence="1">Phage-related head completion/stabilization protein (GPL-like)</fullName>
    </submittedName>
</protein>
<dbReference type="AlphaFoldDB" id="B0VUN2"/>
<dbReference type="KEGG" id="abm:ABSDF2795"/>
<proteinExistence type="predicted"/>
<sequence length="153" mass="16648">MGSNMSFVASGNTTPSKITISSSDFFPSISLDEIRDFVRIDGAVTDARLKQVTLEEIIDVNRLLSSLVTMASSLADLATGQVDGKPDTEILYFSAISNGVAAKVNEQYRSYDTSAAGNKNAKELTPTIDECRRNKQWAIKQLLGQTHTTVELI</sequence>
<reference evidence="1 2" key="1">
    <citation type="journal article" date="2008" name="PLoS ONE">
        <title>Comparative analysis of Acinetobacters: three genomes for three lifestyles.</title>
        <authorList>
            <person name="Vallenet D."/>
            <person name="Nordmann P."/>
            <person name="Barbe V."/>
            <person name="Poirel L."/>
            <person name="Mangenot S."/>
            <person name="Bataille E."/>
            <person name="Dossat C."/>
            <person name="Gas S."/>
            <person name="Kreimeyer A."/>
            <person name="Lenoble P."/>
            <person name="Oztas S."/>
            <person name="Poulain J."/>
            <person name="Segurens B."/>
            <person name="Robert C."/>
            <person name="Abergel C."/>
            <person name="Claverie J.M."/>
            <person name="Raoult D."/>
            <person name="Medigue C."/>
            <person name="Weissenbach J."/>
            <person name="Cruveiller S."/>
        </authorList>
    </citation>
    <scope>NUCLEOTIDE SEQUENCE [LARGE SCALE GENOMIC DNA]</scope>
    <source>
        <strain evidence="1 2">SDF</strain>
    </source>
</reference>
<evidence type="ECO:0000313" key="1">
    <source>
        <dbReference type="EMBL" id="CAP02094.1"/>
    </source>
</evidence>
<dbReference type="Proteomes" id="UP000001741">
    <property type="component" value="Chromosome"/>
</dbReference>